<dbReference type="PANTHER" id="PTHR21621">
    <property type="entry name" value="RIBOSOMAL PROTEIN S6 MODIFICATION PROTEIN"/>
    <property type="match status" value="1"/>
</dbReference>
<keyword evidence="8" id="KW-0460">Magnesium</keyword>
<dbReference type="Proteomes" id="UP001254608">
    <property type="component" value="Unassembled WGS sequence"/>
</dbReference>
<reference evidence="12 13" key="1">
    <citation type="submission" date="2023-09" db="EMBL/GenBank/DDBJ databases">
        <authorList>
            <person name="Rey-Velasco X."/>
        </authorList>
    </citation>
    <scope>NUCLEOTIDE SEQUENCE [LARGE SCALE GENOMIC DNA]</scope>
    <source>
        <strain evidence="12 13">W345</strain>
    </source>
</reference>
<comment type="caution">
    <text evidence="12">The sequence shown here is derived from an EMBL/GenBank/DDBJ whole genome shotgun (WGS) entry which is preliminary data.</text>
</comment>
<evidence type="ECO:0000256" key="3">
    <source>
        <dbReference type="ARBA" id="ARBA00022598"/>
    </source>
</evidence>
<evidence type="ECO:0000256" key="10">
    <source>
        <dbReference type="HAMAP-Rule" id="MF_00162"/>
    </source>
</evidence>
<keyword evidence="13" id="KW-1185">Reference proteome</keyword>
<comment type="cofactor">
    <cofactor evidence="1">
        <name>Mn(2+)</name>
        <dbReference type="ChEBI" id="CHEBI:29035"/>
    </cofactor>
</comment>
<evidence type="ECO:0000256" key="6">
    <source>
        <dbReference type="ARBA" id="ARBA00022741"/>
    </source>
</evidence>
<keyword evidence="6 10" id="KW-0547">Nucleotide-binding</keyword>
<dbReference type="GO" id="GO:0004363">
    <property type="term" value="F:glutathione synthase activity"/>
    <property type="evidence" value="ECO:0007669"/>
    <property type="project" value="UniProtKB-EC"/>
</dbReference>
<gene>
    <name evidence="10 12" type="primary">gshB</name>
    <name evidence="12" type="ORF">RM530_11690</name>
</gene>
<keyword evidence="5" id="KW-0479">Metal-binding</keyword>
<protein>
    <recommendedName>
        <fullName evidence="10">Glutathione synthetase</fullName>
        <ecNumber evidence="10">6.3.2.3</ecNumber>
    </recommendedName>
    <alternativeName>
        <fullName evidence="10">GSH synthetase</fullName>
        <shortName evidence="10">GSH-S</shortName>
        <shortName evidence="10">GSHase</shortName>
    </alternativeName>
    <alternativeName>
        <fullName evidence="10">Glutathione synthase</fullName>
    </alternativeName>
</protein>
<evidence type="ECO:0000313" key="12">
    <source>
        <dbReference type="EMBL" id="MDT0498020.1"/>
    </source>
</evidence>
<dbReference type="Pfam" id="PF02951">
    <property type="entry name" value="GSH-S_N"/>
    <property type="match status" value="1"/>
</dbReference>
<name>A0ABU2WJH5_9GAMM</name>
<dbReference type="HAMAP" id="MF_00162">
    <property type="entry name" value="GSH_S"/>
    <property type="match status" value="1"/>
</dbReference>
<dbReference type="SUPFAM" id="SSF56059">
    <property type="entry name" value="Glutathione synthetase ATP-binding domain-like"/>
    <property type="match status" value="1"/>
</dbReference>
<evidence type="ECO:0000313" key="13">
    <source>
        <dbReference type="Proteomes" id="UP001254608"/>
    </source>
</evidence>
<evidence type="ECO:0000256" key="8">
    <source>
        <dbReference type="ARBA" id="ARBA00022842"/>
    </source>
</evidence>
<dbReference type="InterPro" id="IPR011761">
    <property type="entry name" value="ATP-grasp"/>
</dbReference>
<evidence type="ECO:0000256" key="1">
    <source>
        <dbReference type="ARBA" id="ARBA00001936"/>
    </source>
</evidence>
<dbReference type="InterPro" id="IPR013815">
    <property type="entry name" value="ATP_grasp_subdomain_1"/>
</dbReference>
<accession>A0ABU2WJH5</accession>
<comment type="pathway">
    <text evidence="10">Sulfur metabolism; glutathione biosynthesis; glutathione from L-cysteine and L-glutamate: step 2/2.</text>
</comment>
<dbReference type="PANTHER" id="PTHR21621:SF4">
    <property type="entry name" value="GLUTATHIONE SYNTHETASE"/>
    <property type="match status" value="1"/>
</dbReference>
<keyword evidence="4 10" id="KW-0317">Glutathione biosynthesis</keyword>
<dbReference type="InterPro" id="IPR016185">
    <property type="entry name" value="PreATP-grasp_dom_sf"/>
</dbReference>
<dbReference type="Gene3D" id="3.30.1490.20">
    <property type="entry name" value="ATP-grasp fold, A domain"/>
    <property type="match status" value="1"/>
</dbReference>
<keyword evidence="7 10" id="KW-0067">ATP-binding</keyword>
<dbReference type="NCBIfam" id="NF003573">
    <property type="entry name" value="PRK05246.1"/>
    <property type="match status" value="1"/>
</dbReference>
<evidence type="ECO:0000256" key="7">
    <source>
        <dbReference type="ARBA" id="ARBA00022840"/>
    </source>
</evidence>
<dbReference type="Pfam" id="PF02955">
    <property type="entry name" value="GSH-S_ATP"/>
    <property type="match status" value="1"/>
</dbReference>
<dbReference type="EC" id="6.3.2.3" evidence="10"/>
<dbReference type="EMBL" id="JAVRIC010000016">
    <property type="protein sequence ID" value="MDT0498020.1"/>
    <property type="molecule type" value="Genomic_DNA"/>
</dbReference>
<feature type="domain" description="ATP-grasp" evidence="11">
    <location>
        <begin position="127"/>
        <end position="312"/>
    </location>
</feature>
<evidence type="ECO:0000256" key="4">
    <source>
        <dbReference type="ARBA" id="ARBA00022684"/>
    </source>
</evidence>
<evidence type="ECO:0000256" key="9">
    <source>
        <dbReference type="ARBA" id="ARBA00023211"/>
    </source>
</evidence>
<evidence type="ECO:0000256" key="5">
    <source>
        <dbReference type="ARBA" id="ARBA00022723"/>
    </source>
</evidence>
<keyword evidence="3 10" id="KW-0436">Ligase</keyword>
<sequence length="319" mass="35203">MSKRLAVIMDPIGSIKPYKDTTLALMLAAQRRGWSLHYLELPDLYLRDGRVAASTRPLTVQDGKDDWYDYTGEAADTALGDFDMVLMRKDPPFDLEYIYATYWLERASTEGAFIVNRPDSLRDCNEKGFLAWFPQCTAPTLVTRDPARIRAFHAEQGDIVIKPLDGMGGAGVFRIGKDGLNIGAVVETLSEMGRRSLMAQRYLPEILAGDKRILMIGGEPVDYALARIPSVGEVRGNLAAGGRGVVQPLSERDRWLAAQVGPELKKRGLLFVGLDVIGDYLTEINVTSPTCLREIERETGEDLGGRAIRAFEDAMAACC</sequence>
<keyword evidence="9" id="KW-0464">Manganese</keyword>
<organism evidence="12 13">
    <name type="scientific">Banduia mediterranea</name>
    <dbReference type="NCBI Taxonomy" id="3075609"/>
    <lineage>
        <taxon>Bacteria</taxon>
        <taxon>Pseudomonadati</taxon>
        <taxon>Pseudomonadota</taxon>
        <taxon>Gammaproteobacteria</taxon>
        <taxon>Nevskiales</taxon>
        <taxon>Algiphilaceae</taxon>
        <taxon>Banduia</taxon>
    </lineage>
</organism>
<dbReference type="RefSeq" id="WP_311365411.1">
    <property type="nucleotide sequence ID" value="NZ_JAVRIC010000016.1"/>
</dbReference>
<evidence type="ECO:0000256" key="2">
    <source>
        <dbReference type="ARBA" id="ARBA00001946"/>
    </source>
</evidence>
<dbReference type="Gene3D" id="3.40.50.20">
    <property type="match status" value="1"/>
</dbReference>
<comment type="similarity">
    <text evidence="10">Belongs to the prokaryotic GSH synthase family.</text>
</comment>
<dbReference type="InterPro" id="IPR004218">
    <property type="entry name" value="GSHS_ATP-bd"/>
</dbReference>
<dbReference type="InterPro" id="IPR006284">
    <property type="entry name" value="Glut_synth_pro"/>
</dbReference>
<dbReference type="InterPro" id="IPR004215">
    <property type="entry name" value="GSHS_N"/>
</dbReference>
<proteinExistence type="inferred from homology"/>
<evidence type="ECO:0000259" key="11">
    <source>
        <dbReference type="PROSITE" id="PS50975"/>
    </source>
</evidence>
<dbReference type="PROSITE" id="PS50975">
    <property type="entry name" value="ATP_GRASP"/>
    <property type="match status" value="1"/>
</dbReference>
<comment type="cofactor">
    <cofactor evidence="2">
        <name>Mg(2+)</name>
        <dbReference type="ChEBI" id="CHEBI:18420"/>
    </cofactor>
</comment>
<comment type="catalytic activity">
    <reaction evidence="10">
        <text>gamma-L-glutamyl-L-cysteine + glycine + ATP = glutathione + ADP + phosphate + H(+)</text>
        <dbReference type="Rhea" id="RHEA:13557"/>
        <dbReference type="ChEBI" id="CHEBI:15378"/>
        <dbReference type="ChEBI" id="CHEBI:30616"/>
        <dbReference type="ChEBI" id="CHEBI:43474"/>
        <dbReference type="ChEBI" id="CHEBI:57305"/>
        <dbReference type="ChEBI" id="CHEBI:57925"/>
        <dbReference type="ChEBI" id="CHEBI:58173"/>
        <dbReference type="ChEBI" id="CHEBI:456216"/>
        <dbReference type="EC" id="6.3.2.3"/>
    </reaction>
</comment>
<dbReference type="NCBIfam" id="TIGR01380">
    <property type="entry name" value="glut_syn"/>
    <property type="match status" value="1"/>
</dbReference>
<dbReference type="Gene3D" id="3.30.470.20">
    <property type="entry name" value="ATP-grasp fold, B domain"/>
    <property type="match status" value="1"/>
</dbReference>
<dbReference type="SUPFAM" id="SSF52440">
    <property type="entry name" value="PreATP-grasp domain"/>
    <property type="match status" value="1"/>
</dbReference>